<name>A0A2S7IEK0_9BACT</name>
<feature type="signal peptide" evidence="1">
    <location>
        <begin position="1"/>
        <end position="23"/>
    </location>
</feature>
<protein>
    <recommendedName>
        <fullName evidence="4">Photosynthesis system II assembly factor Ycf48/Hcf136-like domain-containing protein</fullName>
    </recommendedName>
</protein>
<reference evidence="3" key="1">
    <citation type="submission" date="2018-02" db="EMBL/GenBank/DDBJ databases">
        <title>Genome sequencing of Solimonas sp. HR-BB.</title>
        <authorList>
            <person name="Lee Y."/>
            <person name="Jeon C.O."/>
        </authorList>
    </citation>
    <scope>NUCLEOTIDE SEQUENCE [LARGE SCALE GENOMIC DNA]</scope>
    <source>
        <strain evidence="3">HR-U</strain>
    </source>
</reference>
<dbReference type="RefSeq" id="WP_104716146.1">
    <property type="nucleotide sequence ID" value="NZ_PTRA01000011.1"/>
</dbReference>
<sequence>MKRLYLFSLLLLTFSACKRNAPAEPEPEFKPRETEDWLILTAPEEREVWGVFGNIDSTLLITTGYKIYYTQDRGNSWQESDYKPGSGVFGITSSADTLYALTAQRGYALNSIAYAVNPQFQSIDGGKTWTQSFSRRAYESIAVPRNQTKTANGLVYSIDQELTAVCTSCPNYYLETPGFKTPQGQKILLPQKHQLQSIYMDSQQRLYLSGSAAVCGGPGNISFCNGHRGVIYISKKPLP</sequence>
<dbReference type="EMBL" id="PTRA01000011">
    <property type="protein sequence ID" value="PQA52990.1"/>
    <property type="molecule type" value="Genomic_DNA"/>
</dbReference>
<dbReference type="PROSITE" id="PS51257">
    <property type="entry name" value="PROKAR_LIPOPROTEIN"/>
    <property type="match status" value="1"/>
</dbReference>
<keyword evidence="3" id="KW-1185">Reference proteome</keyword>
<organism evidence="2 3">
    <name type="scientific">Siphonobacter curvatus</name>
    <dbReference type="NCBI Taxonomy" id="2094562"/>
    <lineage>
        <taxon>Bacteria</taxon>
        <taxon>Pseudomonadati</taxon>
        <taxon>Bacteroidota</taxon>
        <taxon>Cytophagia</taxon>
        <taxon>Cytophagales</taxon>
        <taxon>Cytophagaceae</taxon>
        <taxon>Siphonobacter</taxon>
    </lineage>
</organism>
<accession>A0A2S7IEK0</accession>
<dbReference type="Proteomes" id="UP000239590">
    <property type="component" value="Unassembled WGS sequence"/>
</dbReference>
<dbReference type="Gene3D" id="2.130.10.10">
    <property type="entry name" value="YVTN repeat-like/Quinoprotein amine dehydrogenase"/>
    <property type="match status" value="1"/>
</dbReference>
<evidence type="ECO:0000313" key="2">
    <source>
        <dbReference type="EMBL" id="PQA52990.1"/>
    </source>
</evidence>
<evidence type="ECO:0008006" key="4">
    <source>
        <dbReference type="Google" id="ProtNLM"/>
    </source>
</evidence>
<dbReference type="InterPro" id="IPR015943">
    <property type="entry name" value="WD40/YVTN_repeat-like_dom_sf"/>
</dbReference>
<feature type="chain" id="PRO_5015474049" description="Photosynthesis system II assembly factor Ycf48/Hcf136-like domain-containing protein" evidence="1">
    <location>
        <begin position="24"/>
        <end position="239"/>
    </location>
</feature>
<gene>
    <name evidence="2" type="ORF">C5O19_25205</name>
</gene>
<dbReference type="OrthoDB" id="749229at2"/>
<comment type="caution">
    <text evidence="2">The sequence shown here is derived from an EMBL/GenBank/DDBJ whole genome shotgun (WGS) entry which is preliminary data.</text>
</comment>
<keyword evidence="1" id="KW-0732">Signal</keyword>
<dbReference type="AlphaFoldDB" id="A0A2S7IEK0"/>
<dbReference type="SUPFAM" id="SSF110296">
    <property type="entry name" value="Oligoxyloglucan reducing end-specific cellobiohydrolase"/>
    <property type="match status" value="1"/>
</dbReference>
<proteinExistence type="predicted"/>
<evidence type="ECO:0000313" key="3">
    <source>
        <dbReference type="Proteomes" id="UP000239590"/>
    </source>
</evidence>
<evidence type="ECO:0000256" key="1">
    <source>
        <dbReference type="SAM" id="SignalP"/>
    </source>
</evidence>